<dbReference type="PANTHER" id="PTHR37292">
    <property type="entry name" value="VNG6097C"/>
    <property type="match status" value="1"/>
</dbReference>
<dbReference type="Proteomes" id="UP001501116">
    <property type="component" value="Unassembled WGS sequence"/>
</dbReference>
<dbReference type="PANTHER" id="PTHR37292:SF2">
    <property type="entry name" value="DUF262 DOMAIN-CONTAINING PROTEIN"/>
    <property type="match status" value="1"/>
</dbReference>
<dbReference type="EMBL" id="BAAANN010000001">
    <property type="protein sequence ID" value="GAA1937487.1"/>
    <property type="molecule type" value="Genomic_DNA"/>
</dbReference>
<dbReference type="Pfam" id="PF03235">
    <property type="entry name" value="GmrSD_N"/>
    <property type="match status" value="1"/>
</dbReference>
<feature type="domain" description="GmrSD restriction endonucleases N-terminal" evidence="1">
    <location>
        <begin position="19"/>
        <end position="229"/>
    </location>
</feature>
<comment type="caution">
    <text evidence="2">The sequence shown here is derived from an EMBL/GenBank/DDBJ whole genome shotgun (WGS) entry which is preliminary data.</text>
</comment>
<evidence type="ECO:0000259" key="1">
    <source>
        <dbReference type="Pfam" id="PF03235"/>
    </source>
</evidence>
<reference evidence="2 3" key="1">
    <citation type="journal article" date="2019" name="Int. J. Syst. Evol. Microbiol.">
        <title>The Global Catalogue of Microorganisms (GCM) 10K type strain sequencing project: providing services to taxonomists for standard genome sequencing and annotation.</title>
        <authorList>
            <consortium name="The Broad Institute Genomics Platform"/>
            <consortium name="The Broad Institute Genome Sequencing Center for Infectious Disease"/>
            <person name="Wu L."/>
            <person name="Ma J."/>
        </authorList>
    </citation>
    <scope>NUCLEOTIDE SEQUENCE [LARGE SCALE GENOMIC DNA]</scope>
    <source>
        <strain evidence="2 3">JCM 14545</strain>
    </source>
</reference>
<gene>
    <name evidence="2" type="ORF">GCM10009754_00640</name>
</gene>
<proteinExistence type="predicted"/>
<keyword evidence="3" id="KW-1185">Reference proteome</keyword>
<dbReference type="InterPro" id="IPR004919">
    <property type="entry name" value="GmrSD_N"/>
</dbReference>
<sequence>MEQRMSRTLFRTTRFDLDHLVKNINRGDVALPDTQRPFVWPNRKVRDLLDSMFKGFPVGYLLFWATGAEVGARAIGVDAKDETVPRWLIVDGQQRLTSLYSAFTGHPVVREDYTESRIRIAFRPQDARFEVTDAAIEKDPEYLADITPLWKDYKATVRTYLKRLEAARGTIDQNMRDEIDNQFDRVRDLRAYPFEVVELDAAMNEEHVAEVFVRINSEGITLNQADFILTLMSVFREKARKQLEEFARAAKKPSIGGASAFNWYIQPQPDQLLRVAVAVAFRRAVLKHAYSILRGKDLETGEFTPERRDEQFDRLQQAQDHLVNLLHWHEFLQCLERAGFRGSKMISGQNAILYSYALWLIGRVDYQVPLDQLKDVIARWFFMAHTTGRYSGSFETRFEADVARLSAPPAGDAHGFITTLEQVINDTMTADYWSIILPNQLATSAAKSPALLAYIAALNILDADILLSSSKVRSRLDPAITLKKGIERHHLFPKSYLKTALRITDTRSVNQIANFALVDWSDNIAISDLAPANYWPEQLAAKALTGHKLAQTIYWHALPEGWERMPFDEFLAARRKRMALVVRDAMNRLADPSYEPRYIDPAGAAAPEQGVDTELRALVDTDVLPSGTTIVADDGPTQIAAQVLPDGRLYANGETYDGLIELSEVLGLKGNPWFRWSAELADARVVLGVLREAHDTDVPT</sequence>
<protein>
    <submittedName>
        <fullName evidence="2">DUF262 domain-containing protein</fullName>
    </submittedName>
</protein>
<evidence type="ECO:0000313" key="3">
    <source>
        <dbReference type="Proteomes" id="UP001501116"/>
    </source>
</evidence>
<accession>A0ABN2PXB1</accession>
<evidence type="ECO:0000313" key="2">
    <source>
        <dbReference type="EMBL" id="GAA1937487.1"/>
    </source>
</evidence>
<organism evidence="2 3">
    <name type="scientific">Amycolatopsis minnesotensis</name>
    <dbReference type="NCBI Taxonomy" id="337894"/>
    <lineage>
        <taxon>Bacteria</taxon>
        <taxon>Bacillati</taxon>
        <taxon>Actinomycetota</taxon>
        <taxon>Actinomycetes</taxon>
        <taxon>Pseudonocardiales</taxon>
        <taxon>Pseudonocardiaceae</taxon>
        <taxon>Amycolatopsis</taxon>
    </lineage>
</organism>
<name>A0ABN2PXB1_9PSEU</name>